<reference evidence="3 4" key="1">
    <citation type="journal article" date="2012" name="Plant Cell">
        <title>Genome comparison of barley and maize smut fungi reveals targeted loss of RNA silencing components and species-specific presence of transposable elements.</title>
        <authorList>
            <person name="Laurie J.D."/>
            <person name="Ali S."/>
            <person name="Linning R."/>
            <person name="Mannhaupt G."/>
            <person name="Wong P."/>
            <person name="Gueldener U."/>
            <person name="Muensterkoetter M."/>
            <person name="Moore R."/>
            <person name="Kahmann R."/>
            <person name="Bakkeren G."/>
            <person name="Schirawski J."/>
        </authorList>
    </citation>
    <scope>NUCLEOTIDE SEQUENCE [LARGE SCALE GENOMIC DNA]</scope>
    <source>
        <strain evidence="4">Uh4875-4</strain>
    </source>
</reference>
<keyword evidence="4" id="KW-1185">Reference proteome</keyword>
<dbReference type="InterPro" id="IPR027267">
    <property type="entry name" value="AH/BAR_dom_sf"/>
</dbReference>
<dbReference type="Pfam" id="PF13805">
    <property type="entry name" value="Pil1"/>
    <property type="match status" value="1"/>
</dbReference>
<dbReference type="PANTHER" id="PTHR31962:SF6">
    <property type="entry name" value="EISOSOME COMPONENT PIL1-DOMAIN-CONTAINING PROTEIN"/>
    <property type="match status" value="1"/>
</dbReference>
<dbReference type="PANTHER" id="PTHR31962">
    <property type="entry name" value="SPHINGOLIPID LONG CHAIN BASE-RESPONSIVE PROTEIN PIL1"/>
    <property type="match status" value="1"/>
</dbReference>
<keyword evidence="1" id="KW-0175">Coiled coil</keyword>
<dbReference type="Proteomes" id="UP000006174">
    <property type="component" value="Unassembled WGS sequence"/>
</dbReference>
<dbReference type="eggNOG" id="ENOG502QQ1T">
    <property type="taxonomic scope" value="Eukaryota"/>
</dbReference>
<name>I2FQ30_USTHO</name>
<dbReference type="OMA" id="MGPENKE"/>
<feature type="compositionally biased region" description="Low complexity" evidence="2">
    <location>
        <begin position="458"/>
        <end position="509"/>
    </location>
</feature>
<dbReference type="EMBL" id="CAGI01000140">
    <property type="protein sequence ID" value="CCF49023.1"/>
    <property type="molecule type" value="Genomic_DNA"/>
</dbReference>
<dbReference type="GO" id="GO:0008289">
    <property type="term" value="F:lipid binding"/>
    <property type="evidence" value="ECO:0007669"/>
    <property type="project" value="TreeGrafter"/>
</dbReference>
<dbReference type="OrthoDB" id="5599269at2759"/>
<feature type="region of interest" description="Disordered" evidence="2">
    <location>
        <begin position="267"/>
        <end position="310"/>
    </location>
</feature>
<dbReference type="GO" id="GO:0006897">
    <property type="term" value="P:endocytosis"/>
    <property type="evidence" value="ECO:0007669"/>
    <property type="project" value="TreeGrafter"/>
</dbReference>
<evidence type="ECO:0000256" key="2">
    <source>
        <dbReference type="SAM" id="MobiDB-lite"/>
    </source>
</evidence>
<organism evidence="3 4">
    <name type="scientific">Ustilago hordei</name>
    <name type="common">Barley covered smut fungus</name>
    <dbReference type="NCBI Taxonomy" id="120017"/>
    <lineage>
        <taxon>Eukaryota</taxon>
        <taxon>Fungi</taxon>
        <taxon>Dikarya</taxon>
        <taxon>Basidiomycota</taxon>
        <taxon>Ustilaginomycotina</taxon>
        <taxon>Ustilaginomycetes</taxon>
        <taxon>Ustilaginales</taxon>
        <taxon>Ustilaginaceae</taxon>
        <taxon>Ustilago</taxon>
    </lineage>
</organism>
<dbReference type="Gene3D" id="1.20.1270.60">
    <property type="entry name" value="Arfaptin homology (AH) domain/BAR domain"/>
    <property type="match status" value="1"/>
</dbReference>
<feature type="compositionally biased region" description="Polar residues" evidence="2">
    <location>
        <begin position="417"/>
        <end position="431"/>
    </location>
</feature>
<dbReference type="AlphaFoldDB" id="I2FQ30"/>
<feature type="region of interest" description="Disordered" evidence="2">
    <location>
        <begin position="327"/>
        <end position="364"/>
    </location>
</feature>
<sequence>MSFLKKAQQHVAHTSKLPALGNQDLRQLQDVITSEKSFIQSNTKAATDFKKNAESIKAWSSEQGPDLNDVVGKVSLLYDHYAASQNRLNSHLSTVRLHFKSIRTREESLSQLKGRKRSLGSDIDKVEKKLAKMGPENKELMKVTAQLKEMRAEMETLHIEVINEEAAIADFKRRTVKEALGIKSGALLEMAEKLTIVAEISKLMLEEIPLQPTQPGMPRAEYYGFAKTESLLQEATRCIADVGFSPTGPSSGIPRFGDLTLADTTANSSRDVRHSYANPDGEAYHDMPSHGSGGDANADTGYNPSNRALTGDNVARTPIYAAHASRSEWTHEANADQAGGISDPATNEWARSSFDRGVGGANDTSTASAAAAAAMAATAGADLNAVPGHADPNQPDGGFLMQNSQSYNGSAGPHAQQYGSNRNSADFQSAQGGHGTEAAPTGLAARGTSTEGHHSDAYDAYSASQAPQAPQAPHEASSASNPTGMLGAPTLPPLRTATPLNGSTAAAMPQASAASPTNYAATDDSAYFQSIGSTRAMQEAVRRPTSPQANPNRASSYGALGAALSPQNTGAGVEGKKVTAAAFRRGFSRNASAQANMNTPATYDDAGYGGNALPMPPNLHASLTTPTPPGAYNGTPPNENEGVQPLHIQKRNSNSHTNPLGVAAAAGTPGNMMGRRYSNDLNVSASEHPLPPYLPDQHQHGLTVTNSIDYTHQQQPFASNAHADPQAQRHITSQYAEYAAPPPPGYGYA</sequence>
<protein>
    <submittedName>
        <fullName evidence="3">Uncharacterized protein</fullName>
    </submittedName>
</protein>
<feature type="region of interest" description="Disordered" evidence="2">
    <location>
        <begin position="624"/>
        <end position="644"/>
    </location>
</feature>
<gene>
    <name evidence="3" type="ORF">UHOR_08629</name>
</gene>
<evidence type="ECO:0000313" key="4">
    <source>
        <dbReference type="Proteomes" id="UP000006174"/>
    </source>
</evidence>
<dbReference type="InterPro" id="IPR028245">
    <property type="entry name" value="PIL1/LSP1"/>
</dbReference>
<accession>I2FQ30</accession>
<feature type="region of interest" description="Disordered" evidence="2">
    <location>
        <begin position="718"/>
        <end position="749"/>
    </location>
</feature>
<dbReference type="GO" id="GO:0070941">
    <property type="term" value="P:eisosome assembly"/>
    <property type="evidence" value="ECO:0007669"/>
    <property type="project" value="TreeGrafter"/>
</dbReference>
<dbReference type="GO" id="GO:0005886">
    <property type="term" value="C:plasma membrane"/>
    <property type="evidence" value="ECO:0007669"/>
    <property type="project" value="TreeGrafter"/>
</dbReference>
<proteinExistence type="predicted"/>
<feature type="region of interest" description="Disordered" evidence="2">
    <location>
        <begin position="385"/>
        <end position="509"/>
    </location>
</feature>
<dbReference type="GO" id="GO:0036286">
    <property type="term" value="C:eisosome filament"/>
    <property type="evidence" value="ECO:0007669"/>
    <property type="project" value="TreeGrafter"/>
</dbReference>
<comment type="caution">
    <text evidence="3">The sequence shown here is derived from an EMBL/GenBank/DDBJ whole genome shotgun (WGS) entry which is preliminary data.</text>
</comment>
<dbReference type="HOGENOM" id="CLU_016186_0_0_1"/>
<evidence type="ECO:0000313" key="3">
    <source>
        <dbReference type="EMBL" id="CCF49023.1"/>
    </source>
</evidence>
<feature type="coiled-coil region" evidence="1">
    <location>
        <begin position="109"/>
        <end position="167"/>
    </location>
</feature>
<dbReference type="STRING" id="1128400.I2FQ30"/>
<feature type="compositionally biased region" description="Pro residues" evidence="2">
    <location>
        <begin position="740"/>
        <end position="749"/>
    </location>
</feature>
<evidence type="ECO:0000256" key="1">
    <source>
        <dbReference type="SAM" id="Coils"/>
    </source>
</evidence>